<reference evidence="1" key="1">
    <citation type="submission" date="2017-08" db="EMBL/GenBank/DDBJ databases">
        <authorList>
            <person name="Polle J.E."/>
            <person name="Barry K."/>
            <person name="Cushman J."/>
            <person name="Schmutz J."/>
            <person name="Tran D."/>
            <person name="Hathwaick L.T."/>
            <person name="Yim W.C."/>
            <person name="Jenkins J."/>
            <person name="Mckie-Krisberg Z.M."/>
            <person name="Prochnik S."/>
            <person name="Lindquist E."/>
            <person name="Dockter R.B."/>
            <person name="Adam C."/>
            <person name="Molina H."/>
            <person name="Bunkerborg J."/>
            <person name="Jin E."/>
            <person name="Buchheim M."/>
            <person name="Magnuson J."/>
        </authorList>
    </citation>
    <scope>NUCLEOTIDE SEQUENCE</scope>
    <source>
        <strain evidence="1">CCAP 19/18</strain>
    </source>
</reference>
<evidence type="ECO:0000313" key="1">
    <source>
        <dbReference type="EMBL" id="KAF5840830.1"/>
    </source>
</evidence>
<evidence type="ECO:0000313" key="2">
    <source>
        <dbReference type="Proteomes" id="UP000815325"/>
    </source>
</evidence>
<dbReference type="EMBL" id="MU069502">
    <property type="protein sequence ID" value="KAF5840830.1"/>
    <property type="molecule type" value="Genomic_DNA"/>
</dbReference>
<evidence type="ECO:0008006" key="3">
    <source>
        <dbReference type="Google" id="ProtNLM"/>
    </source>
</evidence>
<organism evidence="1 2">
    <name type="scientific">Dunaliella salina</name>
    <name type="common">Green alga</name>
    <name type="synonym">Protococcus salinus</name>
    <dbReference type="NCBI Taxonomy" id="3046"/>
    <lineage>
        <taxon>Eukaryota</taxon>
        <taxon>Viridiplantae</taxon>
        <taxon>Chlorophyta</taxon>
        <taxon>core chlorophytes</taxon>
        <taxon>Chlorophyceae</taxon>
        <taxon>CS clade</taxon>
        <taxon>Chlamydomonadales</taxon>
        <taxon>Dunaliellaceae</taxon>
        <taxon>Dunaliella</taxon>
    </lineage>
</organism>
<accession>A0ABQ7H1X5</accession>
<gene>
    <name evidence="1" type="ORF">DUNSADRAFT_15372</name>
</gene>
<comment type="caution">
    <text evidence="1">The sequence shown here is derived from an EMBL/GenBank/DDBJ whole genome shotgun (WGS) entry which is preliminary data.</text>
</comment>
<name>A0ABQ7H1X5_DUNSA</name>
<keyword evidence="2" id="KW-1185">Reference proteome</keyword>
<dbReference type="Proteomes" id="UP000815325">
    <property type="component" value="Unassembled WGS sequence"/>
</dbReference>
<sequence length="99" mass="10641">MVLYNCAYSDMGADANGLTSCRVVPCAHRWAVCIPQLFRLLSAHVHSSLLLTFVSTSENFESVHDLQGPSQKLKALGNFISLGGMSNMHASVGLVVLCC</sequence>
<proteinExistence type="predicted"/>
<protein>
    <recommendedName>
        <fullName evidence="3">Encoded protein</fullName>
    </recommendedName>
</protein>